<dbReference type="Pfam" id="PF13401">
    <property type="entry name" value="AAA_22"/>
    <property type="match status" value="1"/>
</dbReference>
<dbReference type="InterPro" id="IPR049945">
    <property type="entry name" value="AAA_22"/>
</dbReference>
<proteinExistence type="predicted"/>
<dbReference type="PANTHER" id="PTHR35894:SF1">
    <property type="entry name" value="PHOSPHORIBULOKINASE _ URIDINE KINASE FAMILY"/>
    <property type="match status" value="1"/>
</dbReference>
<sequence length="467" mass="50056">MNATLARHLRTLGLERSPFPPTPDAVAWFQTAQRDAELVEAAHALRTRAGFVLLTGEIGTGKSTFLRRLLLALEGEDVVTSMVFNTFLQGPDLLAAVLRDFGLEAQGSPAADLETLNRFLVRQWRAQVTCVLMIDDAQNLSIASLELLRLLTNLETGQEKLLQIVLAGQPELRRNLEQPGIRQLTSRICTHVQLDALAADEVQRYVHYRLAAAGNPGTGIHLPAAAARTLHRASGGNPRRIHQIMDRCLYGLYRQPAGDRRIGPSLVRTAAAQAGARPLRRRWPLALTAALLGVSSIAGAALLLVRPGGDVAARVPAAATAPAAPQAGPSDWERCLRALGTASPALQPVDPAWLERLPSRDGVCLRQQTDGWQAAWRPQLRAADFLTVGGDRARLAAVQALLQAQGHYHGALDGLYGARTRAALAGFQQAHALAASGAPDPATLLLLDQLLAAHTPSSPETHHHGNG</sequence>
<feature type="transmembrane region" description="Helical" evidence="1">
    <location>
        <begin position="285"/>
        <end position="305"/>
    </location>
</feature>
<dbReference type="RefSeq" id="WP_250064512.1">
    <property type="nucleotide sequence ID" value="NZ_JAIKTS010000003.1"/>
</dbReference>
<gene>
    <name evidence="3" type="ORF">K5L01_10890</name>
</gene>
<keyword evidence="4" id="KW-1185">Reference proteome</keyword>
<dbReference type="SMART" id="SM00382">
    <property type="entry name" value="AAA"/>
    <property type="match status" value="1"/>
</dbReference>
<evidence type="ECO:0000313" key="3">
    <source>
        <dbReference type="EMBL" id="MCL7715152.1"/>
    </source>
</evidence>
<dbReference type="Proteomes" id="UP001431235">
    <property type="component" value="Unassembled WGS sequence"/>
</dbReference>
<accession>A0ABT0SII7</accession>
<dbReference type="InterPro" id="IPR003593">
    <property type="entry name" value="AAA+_ATPase"/>
</dbReference>
<evidence type="ECO:0000256" key="1">
    <source>
        <dbReference type="SAM" id="Phobius"/>
    </source>
</evidence>
<dbReference type="InterPro" id="IPR027417">
    <property type="entry name" value="P-loop_NTPase"/>
</dbReference>
<evidence type="ECO:0000259" key="2">
    <source>
        <dbReference type="SMART" id="SM00382"/>
    </source>
</evidence>
<keyword evidence="1" id="KW-0812">Transmembrane</keyword>
<feature type="domain" description="AAA+ ATPase" evidence="2">
    <location>
        <begin position="48"/>
        <end position="198"/>
    </location>
</feature>
<keyword evidence="1" id="KW-0472">Membrane</keyword>
<dbReference type="PANTHER" id="PTHR35894">
    <property type="entry name" value="GENERAL SECRETION PATHWAY PROTEIN A-RELATED"/>
    <property type="match status" value="1"/>
</dbReference>
<dbReference type="EMBL" id="JAIKTS010000003">
    <property type="protein sequence ID" value="MCL7715152.1"/>
    <property type="molecule type" value="Genomic_DNA"/>
</dbReference>
<dbReference type="Gene3D" id="3.40.50.300">
    <property type="entry name" value="P-loop containing nucleotide triphosphate hydrolases"/>
    <property type="match status" value="1"/>
</dbReference>
<evidence type="ECO:0000313" key="4">
    <source>
        <dbReference type="Proteomes" id="UP001431235"/>
    </source>
</evidence>
<keyword evidence="1" id="KW-1133">Transmembrane helix</keyword>
<comment type="caution">
    <text evidence="3">The sequence shown here is derived from an EMBL/GenBank/DDBJ whole genome shotgun (WGS) entry which is preliminary data.</text>
</comment>
<dbReference type="SUPFAM" id="SSF47090">
    <property type="entry name" value="PGBD-like"/>
    <property type="match status" value="1"/>
</dbReference>
<name>A0ABT0SII7_9GAMM</name>
<reference evidence="3 4" key="1">
    <citation type="submission" date="2021-08" db="EMBL/GenBank/DDBJ databases">
        <title>Novel members of of the genus Stenotrophomonas from differernt environment.</title>
        <authorList>
            <person name="Deng Y."/>
        </authorList>
    </citation>
    <scope>NUCLEOTIDE SEQUENCE [LARGE SCALE GENOMIC DNA]</scope>
    <source>
        <strain evidence="3 4">CPCC 101365</strain>
    </source>
</reference>
<dbReference type="InterPro" id="IPR036366">
    <property type="entry name" value="PGBDSf"/>
</dbReference>
<dbReference type="Gene3D" id="1.10.101.10">
    <property type="entry name" value="PGBD-like superfamily/PGBD"/>
    <property type="match status" value="1"/>
</dbReference>
<dbReference type="InterPro" id="IPR036365">
    <property type="entry name" value="PGBD-like_sf"/>
</dbReference>
<organism evidence="3 4">
    <name type="scientific">Stenotrophomonas mori</name>
    <dbReference type="NCBI Taxonomy" id="2871096"/>
    <lineage>
        <taxon>Bacteria</taxon>
        <taxon>Pseudomonadati</taxon>
        <taxon>Pseudomonadota</taxon>
        <taxon>Gammaproteobacteria</taxon>
        <taxon>Lysobacterales</taxon>
        <taxon>Lysobacteraceae</taxon>
        <taxon>Stenotrophomonas</taxon>
    </lineage>
</organism>
<dbReference type="SUPFAM" id="SSF52540">
    <property type="entry name" value="P-loop containing nucleoside triphosphate hydrolases"/>
    <property type="match status" value="1"/>
</dbReference>
<dbReference type="Pfam" id="PF01471">
    <property type="entry name" value="PG_binding_1"/>
    <property type="match status" value="1"/>
</dbReference>
<protein>
    <submittedName>
        <fullName evidence="3">AAA family ATPase</fullName>
    </submittedName>
</protein>
<dbReference type="InterPro" id="IPR002477">
    <property type="entry name" value="Peptidoglycan-bd-like"/>
</dbReference>
<dbReference type="InterPro" id="IPR052026">
    <property type="entry name" value="ExeA_AAA_ATPase_DNA-bind"/>
</dbReference>